<dbReference type="CDD" id="cd00190">
    <property type="entry name" value="Tryp_SPc"/>
    <property type="match status" value="2"/>
</dbReference>
<evidence type="ECO:0000256" key="8">
    <source>
        <dbReference type="SAM" id="SignalP"/>
    </source>
</evidence>
<dbReference type="PANTHER" id="PTHR24253">
    <property type="entry name" value="TRANSMEMBRANE PROTEASE SERINE"/>
    <property type="match status" value="1"/>
</dbReference>
<organism evidence="10 11">
    <name type="scientific">Oryzias javanicus</name>
    <name type="common">Javanese ricefish</name>
    <name type="synonym">Aplocheilus javanicus</name>
    <dbReference type="NCBI Taxonomy" id="123683"/>
    <lineage>
        <taxon>Eukaryota</taxon>
        <taxon>Metazoa</taxon>
        <taxon>Chordata</taxon>
        <taxon>Craniata</taxon>
        <taxon>Vertebrata</taxon>
        <taxon>Euteleostomi</taxon>
        <taxon>Actinopterygii</taxon>
        <taxon>Neopterygii</taxon>
        <taxon>Teleostei</taxon>
        <taxon>Neoteleostei</taxon>
        <taxon>Acanthomorphata</taxon>
        <taxon>Ovalentaria</taxon>
        <taxon>Atherinomorphae</taxon>
        <taxon>Beloniformes</taxon>
        <taxon>Adrianichthyidae</taxon>
        <taxon>Oryziinae</taxon>
        <taxon>Oryzias</taxon>
    </lineage>
</organism>
<evidence type="ECO:0000313" key="10">
    <source>
        <dbReference type="EMBL" id="RVE69986.1"/>
    </source>
</evidence>
<evidence type="ECO:0000313" key="11">
    <source>
        <dbReference type="Proteomes" id="UP000283210"/>
    </source>
</evidence>
<dbReference type="FunFam" id="2.40.10.10:FF:000057">
    <property type="entry name" value="Zgc:100868"/>
    <property type="match status" value="1"/>
</dbReference>
<evidence type="ECO:0000256" key="7">
    <source>
        <dbReference type="RuleBase" id="RU363034"/>
    </source>
</evidence>
<evidence type="ECO:0000256" key="6">
    <source>
        <dbReference type="ARBA" id="ARBA00023180"/>
    </source>
</evidence>
<feature type="domain" description="Peptidase S1" evidence="9">
    <location>
        <begin position="28"/>
        <end position="261"/>
    </location>
</feature>
<dbReference type="InterPro" id="IPR001254">
    <property type="entry name" value="Trypsin_dom"/>
</dbReference>
<dbReference type="PRINTS" id="PR00722">
    <property type="entry name" value="CHYMOTRYPSIN"/>
</dbReference>
<dbReference type="GO" id="GO:0006508">
    <property type="term" value="P:proteolysis"/>
    <property type="evidence" value="ECO:0007669"/>
    <property type="project" value="UniProtKB-KW"/>
</dbReference>
<dbReference type="OrthoDB" id="10002959at2759"/>
<sequence length="585" mass="61838">MAFPVILTAAVLTLLTHVCGQAKLNTRIVGGQDAPPGFWPWQVSLQTTSGHFCGGSLINNQWVLTAAHCVPSGGLVGARVFLGLQSLQGSNPNSAARIVTKSIVHPSYNSETVDNDIALLELSSSVTFTDYISPVCLASPGSTFYSGVNTWVTGWGDIRNEVSLPPPKTLQEVQLPIVGNRRCKCSYGASAITDNMVCAGILEGGKDSCQGDSGGPLVIKQNGLWIQAGIVSFGRVCAEPKFPGVYSRVSQYQTWINAQITSNQPGFVVFTSTGTDSDLSVSCSGVPPIVTAATTTTASTTTKPAVGICGYAPQNSRILGVSSVTTDGQWPWMASLQQNGQHVCGGTLVSFNAVLSNANCFSSPPVPSNWTVVLGRLKQNGSNPFEVSLNVTNITLSNQTGSNVAVLQLSTAPVLNNYIQPICMDNGKTIQEGASCWATGWSSGQGGEEILLQQFQTSVLNCGNASTSGSICTDLFTLEQGDSGGPLMCKLDGYWYQTAVLSYVNSTSRAKRATTTMVFDKLTNYQDFLLRTVGTFLTPTSTNTNTSTTNTTTAAASSAREGTPFSFSFHLLILSLCLLFFSQNS</sequence>
<evidence type="ECO:0000256" key="3">
    <source>
        <dbReference type="ARBA" id="ARBA00022801"/>
    </source>
</evidence>
<reference evidence="10 11" key="2">
    <citation type="submission" date="2019-01" db="EMBL/GenBank/DDBJ databases">
        <title>A chromosome length genome reference of the Java medaka (oryzias javanicus).</title>
        <authorList>
            <person name="Herpin A."/>
            <person name="Takehana Y."/>
            <person name="Naruse K."/>
            <person name="Ansai S."/>
            <person name="Kawaguchi M."/>
        </authorList>
    </citation>
    <scope>NUCLEOTIDE SEQUENCE [LARGE SCALE GENOMIC DNA]</scope>
    <source>
        <strain evidence="10">RS831</strain>
        <tissue evidence="10">Whole body</tissue>
    </source>
</reference>
<dbReference type="PROSITE" id="PS00135">
    <property type="entry name" value="TRYPSIN_SER"/>
    <property type="match status" value="1"/>
</dbReference>
<keyword evidence="2 8" id="KW-0732">Signal</keyword>
<dbReference type="PROSITE" id="PS50240">
    <property type="entry name" value="TRYPSIN_DOM"/>
    <property type="match status" value="2"/>
</dbReference>
<dbReference type="PROSITE" id="PS00134">
    <property type="entry name" value="TRYPSIN_HIS"/>
    <property type="match status" value="1"/>
</dbReference>
<keyword evidence="4 7" id="KW-0720">Serine protease</keyword>
<evidence type="ECO:0000259" key="9">
    <source>
        <dbReference type="PROSITE" id="PS50240"/>
    </source>
</evidence>
<keyword evidence="3 7" id="KW-0378">Hydrolase</keyword>
<protein>
    <recommendedName>
        <fullName evidence="9">Peptidase S1 domain-containing protein</fullName>
    </recommendedName>
</protein>
<evidence type="ECO:0000256" key="4">
    <source>
        <dbReference type="ARBA" id="ARBA00022825"/>
    </source>
</evidence>
<reference evidence="10 11" key="1">
    <citation type="submission" date="2018-11" db="EMBL/GenBank/DDBJ databases">
        <authorList>
            <person name="Lopez-Roques C."/>
            <person name="Donnadieu C."/>
            <person name="Bouchez O."/>
            <person name="Klopp C."/>
            <person name="Cabau C."/>
            <person name="Zahm M."/>
        </authorList>
    </citation>
    <scope>NUCLEOTIDE SEQUENCE [LARGE SCALE GENOMIC DNA]</scope>
    <source>
        <strain evidence="10">RS831</strain>
        <tissue evidence="10">Whole body</tissue>
    </source>
</reference>
<keyword evidence="6" id="KW-0325">Glycoprotein</keyword>
<keyword evidence="1 7" id="KW-0645">Protease</keyword>
<feature type="signal peptide" evidence="8">
    <location>
        <begin position="1"/>
        <end position="22"/>
    </location>
</feature>
<dbReference type="InterPro" id="IPR043504">
    <property type="entry name" value="Peptidase_S1_PA_chymotrypsin"/>
</dbReference>
<dbReference type="SMART" id="SM00020">
    <property type="entry name" value="Tryp_SPc"/>
    <property type="match status" value="2"/>
</dbReference>
<feature type="chain" id="PRO_5018583195" description="Peptidase S1 domain-containing protein" evidence="8">
    <location>
        <begin position="23"/>
        <end position="585"/>
    </location>
</feature>
<dbReference type="SUPFAM" id="SSF50494">
    <property type="entry name" value="Trypsin-like serine proteases"/>
    <property type="match status" value="2"/>
</dbReference>
<evidence type="ECO:0000256" key="1">
    <source>
        <dbReference type="ARBA" id="ARBA00022670"/>
    </source>
</evidence>
<name>A0A3S2PUG3_ORYJA</name>
<dbReference type="AlphaFoldDB" id="A0A3S2PUG3"/>
<dbReference type="InterPro" id="IPR009003">
    <property type="entry name" value="Peptidase_S1_PA"/>
</dbReference>
<dbReference type="Proteomes" id="UP000283210">
    <property type="component" value="Chromosome 8"/>
</dbReference>
<dbReference type="Pfam" id="PF00089">
    <property type="entry name" value="Trypsin"/>
    <property type="match status" value="2"/>
</dbReference>
<gene>
    <name evidence="10" type="ORF">OJAV_G00083080</name>
</gene>
<keyword evidence="11" id="KW-1185">Reference proteome</keyword>
<evidence type="ECO:0000256" key="5">
    <source>
        <dbReference type="ARBA" id="ARBA00023157"/>
    </source>
</evidence>
<dbReference type="PANTHER" id="PTHR24253:SF144">
    <property type="entry name" value="CHYMOTRYPSIN-LIKE PROTEASE CTRL-1-RELATED"/>
    <property type="match status" value="1"/>
</dbReference>
<feature type="domain" description="Peptidase S1" evidence="9">
    <location>
        <begin position="318"/>
        <end position="534"/>
    </location>
</feature>
<evidence type="ECO:0000256" key="2">
    <source>
        <dbReference type="ARBA" id="ARBA00022729"/>
    </source>
</evidence>
<dbReference type="InterPro" id="IPR033116">
    <property type="entry name" value="TRYPSIN_SER"/>
</dbReference>
<accession>A0A3S2PUG3</accession>
<dbReference type="EMBL" id="CM012444">
    <property type="protein sequence ID" value="RVE69986.1"/>
    <property type="molecule type" value="Genomic_DNA"/>
</dbReference>
<dbReference type="GO" id="GO:0004252">
    <property type="term" value="F:serine-type endopeptidase activity"/>
    <property type="evidence" value="ECO:0007669"/>
    <property type="project" value="InterPro"/>
</dbReference>
<dbReference type="Gene3D" id="2.40.10.10">
    <property type="entry name" value="Trypsin-like serine proteases"/>
    <property type="match status" value="2"/>
</dbReference>
<proteinExistence type="predicted"/>
<dbReference type="InterPro" id="IPR018114">
    <property type="entry name" value="TRYPSIN_HIS"/>
</dbReference>
<keyword evidence="5" id="KW-1015">Disulfide bond</keyword>
<dbReference type="InterPro" id="IPR001314">
    <property type="entry name" value="Peptidase_S1A"/>
</dbReference>